<dbReference type="OrthoDB" id="531008at2759"/>
<feature type="domain" description="AMP-activated protein kinase glycogen-binding" evidence="3">
    <location>
        <begin position="202"/>
        <end position="285"/>
    </location>
</feature>
<protein>
    <recommendedName>
        <fullName evidence="3">AMP-activated protein kinase glycogen-binding domain-containing protein</fullName>
    </recommendedName>
</protein>
<comment type="similarity">
    <text evidence="1">Belongs to the 5'-AMP-activated protein kinase beta subunit family.</text>
</comment>
<name>A0A4S4M486_9AGAM</name>
<feature type="compositionally biased region" description="Basic and acidic residues" evidence="2">
    <location>
        <begin position="190"/>
        <end position="199"/>
    </location>
</feature>
<proteinExistence type="inferred from homology"/>
<dbReference type="InterPro" id="IPR050827">
    <property type="entry name" value="CRP1_MDG1_kinase"/>
</dbReference>
<organism evidence="4 5">
    <name type="scientific">Bondarzewia mesenterica</name>
    <dbReference type="NCBI Taxonomy" id="1095465"/>
    <lineage>
        <taxon>Eukaryota</taxon>
        <taxon>Fungi</taxon>
        <taxon>Dikarya</taxon>
        <taxon>Basidiomycota</taxon>
        <taxon>Agaricomycotina</taxon>
        <taxon>Agaricomycetes</taxon>
        <taxon>Russulales</taxon>
        <taxon>Bondarzewiaceae</taxon>
        <taxon>Bondarzewia</taxon>
    </lineage>
</organism>
<feature type="region of interest" description="Disordered" evidence="2">
    <location>
        <begin position="1"/>
        <end position="53"/>
    </location>
</feature>
<accession>A0A4S4M486</accession>
<dbReference type="PANTHER" id="PTHR10343:SF84">
    <property type="entry name" value="5'-AMP-ACTIVATED PROTEIN KINASE SUBUNIT BETA-1"/>
    <property type="match status" value="1"/>
</dbReference>
<dbReference type="InterPro" id="IPR013783">
    <property type="entry name" value="Ig-like_fold"/>
</dbReference>
<dbReference type="Proteomes" id="UP000310158">
    <property type="component" value="Unassembled WGS sequence"/>
</dbReference>
<feature type="region of interest" description="Disordered" evidence="2">
    <location>
        <begin position="290"/>
        <end position="339"/>
    </location>
</feature>
<keyword evidence="5" id="KW-1185">Reference proteome</keyword>
<dbReference type="InterPro" id="IPR032640">
    <property type="entry name" value="AMPK1_CBM"/>
</dbReference>
<dbReference type="SUPFAM" id="SSF81296">
    <property type="entry name" value="E set domains"/>
    <property type="match status" value="1"/>
</dbReference>
<evidence type="ECO:0000313" key="4">
    <source>
        <dbReference type="EMBL" id="THH19919.1"/>
    </source>
</evidence>
<dbReference type="EMBL" id="SGPL01000033">
    <property type="protein sequence ID" value="THH19919.1"/>
    <property type="molecule type" value="Genomic_DNA"/>
</dbReference>
<dbReference type="GO" id="GO:0031588">
    <property type="term" value="C:nucleotide-activated protein kinase complex"/>
    <property type="evidence" value="ECO:0007669"/>
    <property type="project" value="TreeGrafter"/>
</dbReference>
<dbReference type="PANTHER" id="PTHR10343">
    <property type="entry name" value="5'-AMP-ACTIVATED PROTEIN KINASE , BETA SUBUNIT"/>
    <property type="match status" value="1"/>
</dbReference>
<feature type="compositionally biased region" description="Polar residues" evidence="2">
    <location>
        <begin position="314"/>
        <end position="325"/>
    </location>
</feature>
<evidence type="ECO:0000313" key="5">
    <source>
        <dbReference type="Proteomes" id="UP000310158"/>
    </source>
</evidence>
<feature type="region of interest" description="Disordered" evidence="2">
    <location>
        <begin position="179"/>
        <end position="199"/>
    </location>
</feature>
<dbReference type="CDD" id="cd02859">
    <property type="entry name" value="E_set_AMPKbeta_like_N"/>
    <property type="match status" value="1"/>
</dbReference>
<feature type="compositionally biased region" description="Polar residues" evidence="2">
    <location>
        <begin position="1"/>
        <end position="22"/>
    </location>
</feature>
<evidence type="ECO:0000256" key="2">
    <source>
        <dbReference type="SAM" id="MobiDB-lite"/>
    </source>
</evidence>
<evidence type="ECO:0000259" key="3">
    <source>
        <dbReference type="Pfam" id="PF16561"/>
    </source>
</evidence>
<dbReference type="GO" id="GO:0019901">
    <property type="term" value="F:protein kinase binding"/>
    <property type="evidence" value="ECO:0007669"/>
    <property type="project" value="TreeGrafter"/>
</dbReference>
<comment type="caution">
    <text evidence="4">The sequence shown here is derived from an EMBL/GenBank/DDBJ whole genome shotgun (WGS) entry which is preliminary data.</text>
</comment>
<sequence>MGNSNSTQAPQNQTDRVASRRSQPALAPSASSTRAHTPHRSLRTKKKSLELPDLASLSAAPAASLLNSPNASYHRPKPSSPIPIPVSPNNAAAQAYSRPTQLPSTAQMPDVLLAPPSTHIPVYPPSHRPKGSRVAYSSTRSFASKGHPPPPPSLDQHPEDREPPPFVTETVRSTIPLGLNVPLSANGAPSDRKAQEDQREHIPVKISWRGGGKSVLLARAGDANWKGRQAMERDPDDDSWFTWVPLMPGTHHFKFIVDDQWRVAHSIPTAVDDDGSLANYVDVSMSGFTPPTLDSDTKPKPSAFASGGTGGSGNVHQISFWSEGSTTGGGPTGPPKWTQELPSELIAAAREEEAYLADGAQASMPAPNVPPAPVLPRHLDKLILNT</sequence>
<feature type="region of interest" description="Disordered" evidence="2">
    <location>
        <begin position="66"/>
        <end position="167"/>
    </location>
</feature>
<dbReference type="Gene3D" id="2.60.40.10">
    <property type="entry name" value="Immunoglobulins"/>
    <property type="match status" value="1"/>
</dbReference>
<dbReference type="GO" id="GO:0005634">
    <property type="term" value="C:nucleus"/>
    <property type="evidence" value="ECO:0007669"/>
    <property type="project" value="TreeGrafter"/>
</dbReference>
<gene>
    <name evidence="4" type="ORF">EW146_g1329</name>
</gene>
<dbReference type="Pfam" id="PF16561">
    <property type="entry name" value="AMPK1_CBM"/>
    <property type="match status" value="1"/>
</dbReference>
<dbReference type="InterPro" id="IPR014756">
    <property type="entry name" value="Ig_E-set"/>
</dbReference>
<dbReference type="GO" id="GO:0005737">
    <property type="term" value="C:cytoplasm"/>
    <property type="evidence" value="ECO:0007669"/>
    <property type="project" value="TreeGrafter"/>
</dbReference>
<dbReference type="GO" id="GO:0007165">
    <property type="term" value="P:signal transduction"/>
    <property type="evidence" value="ECO:0007669"/>
    <property type="project" value="TreeGrafter"/>
</dbReference>
<reference evidence="4 5" key="1">
    <citation type="submission" date="2019-02" db="EMBL/GenBank/DDBJ databases">
        <title>Genome sequencing of the rare red list fungi Bondarzewia mesenterica.</title>
        <authorList>
            <person name="Buettner E."/>
            <person name="Kellner H."/>
        </authorList>
    </citation>
    <scope>NUCLEOTIDE SEQUENCE [LARGE SCALE GENOMIC DNA]</scope>
    <source>
        <strain evidence="4 5">DSM 108281</strain>
    </source>
</reference>
<feature type="non-terminal residue" evidence="4">
    <location>
        <position position="386"/>
    </location>
</feature>
<evidence type="ECO:0000256" key="1">
    <source>
        <dbReference type="ARBA" id="ARBA00010926"/>
    </source>
</evidence>
<dbReference type="AlphaFoldDB" id="A0A4S4M486"/>
<feature type="compositionally biased region" description="Basic residues" evidence="2">
    <location>
        <begin position="36"/>
        <end position="46"/>
    </location>
</feature>
<feature type="compositionally biased region" description="Polar residues" evidence="2">
    <location>
        <begin position="89"/>
        <end position="107"/>
    </location>
</feature>